<protein>
    <recommendedName>
        <fullName evidence="2">Laminin G domain-containing protein</fullName>
    </recommendedName>
</protein>
<reference evidence="3" key="1">
    <citation type="submission" date="2015-11" db="EMBL/GenBank/DDBJ databases">
        <title>De novo transcriptome assembly of four potential Pierce s Disease insect vectors from Arizona vineyards.</title>
        <authorList>
            <person name="Tassone E.E."/>
        </authorList>
    </citation>
    <scope>NUCLEOTIDE SEQUENCE</scope>
</reference>
<dbReference type="CDD" id="cd00110">
    <property type="entry name" value="LamG"/>
    <property type="match status" value="1"/>
</dbReference>
<evidence type="ECO:0000313" key="3">
    <source>
        <dbReference type="EMBL" id="JAT22878.1"/>
    </source>
</evidence>
<name>A0A1B6LGW6_9HEMI</name>
<feature type="domain" description="Laminin G" evidence="2">
    <location>
        <begin position="1"/>
        <end position="126"/>
    </location>
</feature>
<sequence>LTLGTRLDDGDWHHIDVLWDNEEMRLIVDQCQGRNLTEAVDRELTDSGLTECQAVATLPPFSSQLNVHSPLQIGGWRVQPFLPGQYRWSAAPRGIAFNGCVKNIFYNGQIVDLASPSMSKASTPGCPLTLAACGSCSPWSLCEASLLHLGHRCRCRP</sequence>
<feature type="non-terminal residue" evidence="3">
    <location>
        <position position="1"/>
    </location>
</feature>
<organism evidence="3">
    <name type="scientific">Graphocephala atropunctata</name>
    <dbReference type="NCBI Taxonomy" id="36148"/>
    <lineage>
        <taxon>Eukaryota</taxon>
        <taxon>Metazoa</taxon>
        <taxon>Ecdysozoa</taxon>
        <taxon>Arthropoda</taxon>
        <taxon>Hexapoda</taxon>
        <taxon>Insecta</taxon>
        <taxon>Pterygota</taxon>
        <taxon>Neoptera</taxon>
        <taxon>Paraneoptera</taxon>
        <taxon>Hemiptera</taxon>
        <taxon>Auchenorrhyncha</taxon>
        <taxon>Membracoidea</taxon>
        <taxon>Cicadellidae</taxon>
        <taxon>Cicadellinae</taxon>
        <taxon>Cicadellini</taxon>
        <taxon>Graphocephala</taxon>
    </lineage>
</organism>
<dbReference type="Gene3D" id="2.60.120.200">
    <property type="match status" value="1"/>
</dbReference>
<accession>A0A1B6LGW6</accession>
<gene>
    <name evidence="3" type="ORF">g.55248</name>
</gene>
<evidence type="ECO:0000259" key="2">
    <source>
        <dbReference type="PROSITE" id="PS50025"/>
    </source>
</evidence>
<dbReference type="InterPro" id="IPR013320">
    <property type="entry name" value="ConA-like_dom_sf"/>
</dbReference>
<comment type="caution">
    <text evidence="1">Lacks conserved residue(s) required for the propagation of feature annotation.</text>
</comment>
<dbReference type="SUPFAM" id="SSF49899">
    <property type="entry name" value="Concanavalin A-like lectins/glucanases"/>
    <property type="match status" value="1"/>
</dbReference>
<dbReference type="Pfam" id="PF02210">
    <property type="entry name" value="Laminin_G_2"/>
    <property type="match status" value="1"/>
</dbReference>
<evidence type="ECO:0000256" key="1">
    <source>
        <dbReference type="PROSITE-ProRule" id="PRU00122"/>
    </source>
</evidence>
<dbReference type="PROSITE" id="PS50025">
    <property type="entry name" value="LAM_G_DOMAIN"/>
    <property type="match status" value="1"/>
</dbReference>
<dbReference type="AlphaFoldDB" id="A0A1B6LGW6"/>
<dbReference type="EMBL" id="GEBQ01017099">
    <property type="protein sequence ID" value="JAT22878.1"/>
    <property type="molecule type" value="Transcribed_RNA"/>
</dbReference>
<dbReference type="InterPro" id="IPR001791">
    <property type="entry name" value="Laminin_G"/>
</dbReference>
<proteinExistence type="predicted"/>
<feature type="non-terminal residue" evidence="3">
    <location>
        <position position="157"/>
    </location>
</feature>